<dbReference type="Gene3D" id="2.40.380.10">
    <property type="entry name" value="FomD-like"/>
    <property type="match status" value="1"/>
</dbReference>
<feature type="domain" description="DUF402" evidence="1">
    <location>
        <begin position="68"/>
        <end position="174"/>
    </location>
</feature>
<dbReference type="SUPFAM" id="SSF159234">
    <property type="entry name" value="FomD-like"/>
    <property type="match status" value="1"/>
</dbReference>
<sequence>MESHHSLPAAIVQAMRRFTVGSTVQRREVLHGRVWMTMPVQVIADDDVLAVWIEDGTPFTFSPHPFGPHPWSGQDRWTGSSVLQLHRPTDAYSVWAFFQHNRIDHWYINFEKPYSRGQDYFDTDDHGLDIVIKDGAWRWKDREDVAKQVADGRITPAEAEAVWREAERVASALDHGIYWWVPRWQNWKPDR</sequence>
<dbReference type="Pfam" id="PF04167">
    <property type="entry name" value="DUF402"/>
    <property type="match status" value="1"/>
</dbReference>
<organism evidence="2 3">
    <name type="scientific">Nocardia nova</name>
    <dbReference type="NCBI Taxonomy" id="37330"/>
    <lineage>
        <taxon>Bacteria</taxon>
        <taxon>Bacillati</taxon>
        <taxon>Actinomycetota</taxon>
        <taxon>Actinomycetes</taxon>
        <taxon>Mycobacteriales</taxon>
        <taxon>Nocardiaceae</taxon>
        <taxon>Nocardia</taxon>
    </lineage>
</organism>
<evidence type="ECO:0000313" key="3">
    <source>
        <dbReference type="Proteomes" id="UP000241647"/>
    </source>
</evidence>
<comment type="caution">
    <text evidence="2">The sequence shown here is derived from an EMBL/GenBank/DDBJ whole genome shotgun (WGS) entry which is preliminary data.</text>
</comment>
<name>A0A2T2Z424_9NOCA</name>
<dbReference type="AlphaFoldDB" id="A0A2T2Z424"/>
<dbReference type="Proteomes" id="UP000241647">
    <property type="component" value="Unassembled WGS sequence"/>
</dbReference>
<evidence type="ECO:0000313" key="2">
    <source>
        <dbReference type="EMBL" id="PSR62495.1"/>
    </source>
</evidence>
<dbReference type="InterPro" id="IPR007295">
    <property type="entry name" value="DUF402"/>
</dbReference>
<accession>A0A2T2Z424</accession>
<reference evidence="2 3" key="1">
    <citation type="submission" date="2018-02" db="EMBL/GenBank/DDBJ databases">
        <title>8 Nocardia nova and 1 Nocardia cyriacigeorgica strain used for evolution to TMP-SMX.</title>
        <authorList>
            <person name="Mehta H."/>
            <person name="Weng J."/>
            <person name="Shamoo Y."/>
        </authorList>
    </citation>
    <scope>NUCLEOTIDE SEQUENCE [LARGE SCALE GENOMIC DNA]</scope>
    <source>
        <strain evidence="2 3">ATCC 33727</strain>
    </source>
</reference>
<gene>
    <name evidence="2" type="ORF">C8259_16380</name>
</gene>
<dbReference type="EMBL" id="PYHS01000007">
    <property type="protein sequence ID" value="PSR62495.1"/>
    <property type="molecule type" value="Genomic_DNA"/>
</dbReference>
<proteinExistence type="predicted"/>
<dbReference type="InterPro" id="IPR035930">
    <property type="entry name" value="FomD-like_sf"/>
</dbReference>
<protein>
    <submittedName>
        <fullName evidence="2">DUF402 domain-containing protein</fullName>
    </submittedName>
</protein>
<evidence type="ECO:0000259" key="1">
    <source>
        <dbReference type="Pfam" id="PF04167"/>
    </source>
</evidence>